<dbReference type="Proteomes" id="UP000007110">
    <property type="component" value="Unassembled WGS sequence"/>
</dbReference>
<evidence type="ECO:0000256" key="2">
    <source>
        <dbReference type="SAM" id="Phobius"/>
    </source>
</evidence>
<dbReference type="PANTHER" id="PTHR14796">
    <property type="entry name" value="NEURENSIN 1-RELATED"/>
    <property type="match status" value="1"/>
</dbReference>
<reference evidence="4" key="1">
    <citation type="submission" date="2015-02" db="EMBL/GenBank/DDBJ databases">
        <title>Genome sequencing for Strongylocentrotus purpuratus.</title>
        <authorList>
            <person name="Murali S."/>
            <person name="Liu Y."/>
            <person name="Vee V."/>
            <person name="English A."/>
            <person name="Wang M."/>
            <person name="Skinner E."/>
            <person name="Han Y."/>
            <person name="Muzny D.M."/>
            <person name="Worley K.C."/>
            <person name="Gibbs R.A."/>
        </authorList>
    </citation>
    <scope>NUCLEOTIDE SEQUENCE</scope>
</reference>
<dbReference type="GO" id="GO:0030133">
    <property type="term" value="C:transport vesicle"/>
    <property type="evidence" value="ECO:0000318"/>
    <property type="project" value="GO_Central"/>
</dbReference>
<dbReference type="InterPro" id="IPR024883">
    <property type="entry name" value="Neurensin"/>
</dbReference>
<reference evidence="3" key="2">
    <citation type="submission" date="2021-01" db="UniProtKB">
        <authorList>
            <consortium name="EnsemblMetazoa"/>
        </authorList>
    </citation>
    <scope>IDENTIFICATION</scope>
</reference>
<evidence type="ECO:0000313" key="3">
    <source>
        <dbReference type="EnsemblMetazoa" id="XP_030838979"/>
    </source>
</evidence>
<proteinExistence type="predicted"/>
<evidence type="ECO:0000313" key="4">
    <source>
        <dbReference type="Proteomes" id="UP000007110"/>
    </source>
</evidence>
<sequence length="281" mass="30330">MEDQSSSGNDIPGTSYGDGTNGSHGQNKAPRHVPSTSKESPVVARRKITRPPRLESVSESEVSSSNVESPSSSSEFGIRSYLHNFYEPERGMRSKDDLFLGADHQSSMKNNRHDSCSTHCWRRRCSCAAHWWKAGVFVGVNILILAVLALLIGYLVEPKQEIVDYRADVAVVDQDNAAFNRKLDAAKLAGLIMLCVGGFIVAVSLLVPSVLTSSSEGTGHPGGVNVDPDDHFPPYMPLKTTEDPMAEDGIPYTSELSNVQPERSGAESIVAGKGMIKVQAS</sequence>
<keyword evidence="4" id="KW-1185">Reference proteome</keyword>
<accession>A0A7M7NQA3</accession>
<dbReference type="GeneID" id="105444779"/>
<dbReference type="PANTHER" id="PTHR14796:SF3">
    <property type="entry name" value="NEURENSIN 1-LIKE-RELATED"/>
    <property type="match status" value="1"/>
</dbReference>
<name>A0A7M7NQA3_STRPU</name>
<feature type="compositionally biased region" description="Low complexity" evidence="1">
    <location>
        <begin position="55"/>
        <end position="75"/>
    </location>
</feature>
<dbReference type="KEGG" id="spu:105444779"/>
<dbReference type="FunCoup" id="A0A7M7NQA3">
    <property type="interactions" value="419"/>
</dbReference>
<dbReference type="GO" id="GO:0007399">
    <property type="term" value="P:nervous system development"/>
    <property type="evidence" value="ECO:0000318"/>
    <property type="project" value="GO_Central"/>
</dbReference>
<keyword evidence="2" id="KW-0812">Transmembrane</keyword>
<feature type="compositionally biased region" description="Polar residues" evidence="1">
    <location>
        <begin position="17"/>
        <end position="26"/>
    </location>
</feature>
<dbReference type="RefSeq" id="XP_030838979.1">
    <property type="nucleotide sequence ID" value="XM_030983119.1"/>
</dbReference>
<dbReference type="InParanoid" id="A0A7M7NQA3"/>
<keyword evidence="2" id="KW-1133">Transmembrane helix</keyword>
<organism evidence="3 4">
    <name type="scientific">Strongylocentrotus purpuratus</name>
    <name type="common">Purple sea urchin</name>
    <dbReference type="NCBI Taxonomy" id="7668"/>
    <lineage>
        <taxon>Eukaryota</taxon>
        <taxon>Metazoa</taxon>
        <taxon>Echinodermata</taxon>
        <taxon>Eleutherozoa</taxon>
        <taxon>Echinozoa</taxon>
        <taxon>Echinoidea</taxon>
        <taxon>Euechinoidea</taxon>
        <taxon>Echinacea</taxon>
        <taxon>Camarodonta</taxon>
        <taxon>Echinidea</taxon>
        <taxon>Strongylocentrotidae</taxon>
        <taxon>Strongylocentrotus</taxon>
    </lineage>
</organism>
<dbReference type="GO" id="GO:0043025">
    <property type="term" value="C:neuronal cell body"/>
    <property type="evidence" value="ECO:0000318"/>
    <property type="project" value="GO_Central"/>
</dbReference>
<protein>
    <submittedName>
        <fullName evidence="3">Uncharacterized protein</fullName>
    </submittedName>
</protein>
<dbReference type="OMA" id="DRDDIYC"/>
<dbReference type="GO" id="GO:0043005">
    <property type="term" value="C:neuron projection"/>
    <property type="evidence" value="ECO:0000318"/>
    <property type="project" value="GO_Central"/>
</dbReference>
<evidence type="ECO:0000256" key="1">
    <source>
        <dbReference type="SAM" id="MobiDB-lite"/>
    </source>
</evidence>
<dbReference type="EnsemblMetazoa" id="XM_030983119">
    <property type="protein sequence ID" value="XP_030838979"/>
    <property type="gene ID" value="LOC105444779"/>
</dbReference>
<dbReference type="AlphaFoldDB" id="A0A7M7NQA3"/>
<dbReference type="OrthoDB" id="5979667at2759"/>
<feature type="region of interest" description="Disordered" evidence="1">
    <location>
        <begin position="1"/>
        <end position="75"/>
    </location>
</feature>
<dbReference type="Pfam" id="PF14927">
    <property type="entry name" value="Neurensin"/>
    <property type="match status" value="1"/>
</dbReference>
<keyword evidence="2" id="KW-0472">Membrane</keyword>
<feature type="transmembrane region" description="Helical" evidence="2">
    <location>
        <begin position="131"/>
        <end position="156"/>
    </location>
</feature>
<feature type="transmembrane region" description="Helical" evidence="2">
    <location>
        <begin position="188"/>
        <end position="211"/>
    </location>
</feature>